<name>A0AAV4DRZ1_9GAST</name>
<comment type="caution">
    <text evidence="2">The sequence shown here is derived from an EMBL/GenBank/DDBJ whole genome shotgun (WGS) entry which is preliminary data.</text>
</comment>
<evidence type="ECO:0000313" key="2">
    <source>
        <dbReference type="EMBL" id="GFO46853.1"/>
    </source>
</evidence>
<dbReference type="AlphaFoldDB" id="A0AAV4DRZ1"/>
<sequence>MLWVSYHWSRYSFTDILQILTIAFLSHRNLFKGLLSSVTSVGNKNWDCGGRGGGCSDIGIRVCVGGDSGDSSGSGDGVKVMLIWYYVGGSDDSKGNAGGDGGGGGNGSGDGSDDSGSVVVMVVAEVAITLQMVVVVMMIV</sequence>
<accession>A0AAV4DRZ1</accession>
<reference evidence="2 3" key="1">
    <citation type="journal article" date="2021" name="Elife">
        <title>Chloroplast acquisition without the gene transfer in kleptoplastic sea slugs, Plakobranchus ocellatus.</title>
        <authorList>
            <person name="Maeda T."/>
            <person name="Takahashi S."/>
            <person name="Yoshida T."/>
            <person name="Shimamura S."/>
            <person name="Takaki Y."/>
            <person name="Nagai Y."/>
            <person name="Toyoda A."/>
            <person name="Suzuki Y."/>
            <person name="Arimoto A."/>
            <person name="Ishii H."/>
            <person name="Satoh N."/>
            <person name="Nishiyama T."/>
            <person name="Hasebe M."/>
            <person name="Maruyama T."/>
            <person name="Minagawa J."/>
            <person name="Obokata J."/>
            <person name="Shigenobu S."/>
        </authorList>
    </citation>
    <scope>NUCLEOTIDE SEQUENCE [LARGE SCALE GENOMIC DNA]</scope>
</reference>
<evidence type="ECO:0000313" key="3">
    <source>
        <dbReference type="Proteomes" id="UP000735302"/>
    </source>
</evidence>
<dbReference type="EMBL" id="BLXT01008226">
    <property type="protein sequence ID" value="GFO46853.1"/>
    <property type="molecule type" value="Genomic_DNA"/>
</dbReference>
<feature type="transmembrane region" description="Helical" evidence="1">
    <location>
        <begin position="118"/>
        <end position="139"/>
    </location>
</feature>
<evidence type="ECO:0000256" key="1">
    <source>
        <dbReference type="SAM" id="Phobius"/>
    </source>
</evidence>
<keyword evidence="1" id="KW-1133">Transmembrane helix</keyword>
<organism evidence="2 3">
    <name type="scientific">Plakobranchus ocellatus</name>
    <dbReference type="NCBI Taxonomy" id="259542"/>
    <lineage>
        <taxon>Eukaryota</taxon>
        <taxon>Metazoa</taxon>
        <taxon>Spiralia</taxon>
        <taxon>Lophotrochozoa</taxon>
        <taxon>Mollusca</taxon>
        <taxon>Gastropoda</taxon>
        <taxon>Heterobranchia</taxon>
        <taxon>Euthyneura</taxon>
        <taxon>Panpulmonata</taxon>
        <taxon>Sacoglossa</taxon>
        <taxon>Placobranchoidea</taxon>
        <taxon>Plakobranchidae</taxon>
        <taxon>Plakobranchus</taxon>
    </lineage>
</organism>
<protein>
    <submittedName>
        <fullName evidence="2">Uncharacterized protein</fullName>
    </submittedName>
</protein>
<keyword evidence="1" id="KW-0472">Membrane</keyword>
<keyword evidence="3" id="KW-1185">Reference proteome</keyword>
<keyword evidence="1" id="KW-0812">Transmembrane</keyword>
<dbReference type="Proteomes" id="UP000735302">
    <property type="component" value="Unassembled WGS sequence"/>
</dbReference>
<gene>
    <name evidence="2" type="ORF">PoB_007335800</name>
</gene>
<proteinExistence type="predicted"/>